<keyword evidence="11 12" id="KW-1006">Bacterial flagellum protein export</keyword>
<dbReference type="EMBL" id="JPME01000026">
    <property type="protein sequence ID" value="KEZ88105.1"/>
    <property type="molecule type" value="Genomic_DNA"/>
</dbReference>
<dbReference type="AlphaFoldDB" id="A0A084JGM1"/>
<dbReference type="GO" id="GO:0044780">
    <property type="term" value="P:bacterial-type flagellum assembly"/>
    <property type="evidence" value="ECO:0007669"/>
    <property type="project" value="InterPro"/>
</dbReference>
<keyword evidence="14" id="KW-0966">Cell projection</keyword>
<evidence type="ECO:0000256" key="1">
    <source>
        <dbReference type="ARBA" id="ARBA00004651"/>
    </source>
</evidence>
<feature type="transmembrane region" description="Helical" evidence="12">
    <location>
        <begin position="181"/>
        <end position="208"/>
    </location>
</feature>
<evidence type="ECO:0000256" key="5">
    <source>
        <dbReference type="ARBA" id="ARBA00022475"/>
    </source>
</evidence>
<dbReference type="PANTHER" id="PTHR30531:SF12">
    <property type="entry name" value="FLAGELLAR BIOSYNTHETIC PROTEIN FLHB"/>
    <property type="match status" value="1"/>
</dbReference>
<keyword evidence="5 12" id="KW-1003">Cell membrane</keyword>
<keyword evidence="14" id="KW-0969">Cilium</keyword>
<dbReference type="OrthoDB" id="9807950at2"/>
<dbReference type="InterPro" id="IPR029025">
    <property type="entry name" value="T3SS_substrate_exporter_C"/>
</dbReference>
<feature type="transmembrane region" description="Helical" evidence="12">
    <location>
        <begin position="143"/>
        <end position="161"/>
    </location>
</feature>
<keyword evidence="14" id="KW-0282">Flagellum</keyword>
<feature type="region of interest" description="Disordered" evidence="13">
    <location>
        <begin position="1"/>
        <end position="21"/>
    </location>
</feature>
<protein>
    <recommendedName>
        <fullName evidence="3 12">Flagellar biosynthetic protein FlhB</fullName>
    </recommendedName>
</protein>
<evidence type="ECO:0000256" key="2">
    <source>
        <dbReference type="ARBA" id="ARBA00010690"/>
    </source>
</evidence>
<name>A0A084JGM1_9FIRM</name>
<dbReference type="Gene3D" id="6.10.250.2080">
    <property type="match status" value="1"/>
</dbReference>
<comment type="function">
    <text evidence="12">Required for formation of the rod structure in the basal body of the flagellar apparatus. Together with FliI and FliH, may constitute the export apparatus of flagellin.</text>
</comment>
<evidence type="ECO:0000256" key="3">
    <source>
        <dbReference type="ARBA" id="ARBA00021622"/>
    </source>
</evidence>
<comment type="subcellular location">
    <subcellularLocation>
        <location evidence="1">Cell membrane</location>
        <topology evidence="1">Multi-pass membrane protein</topology>
    </subcellularLocation>
</comment>
<keyword evidence="9 12" id="KW-1133">Transmembrane helix</keyword>
<keyword evidence="15" id="KW-1185">Reference proteome</keyword>
<feature type="transmembrane region" description="Helical" evidence="12">
    <location>
        <begin position="89"/>
        <end position="113"/>
    </location>
</feature>
<evidence type="ECO:0000256" key="6">
    <source>
        <dbReference type="ARBA" id="ARBA00022692"/>
    </source>
</evidence>
<feature type="compositionally biased region" description="Basic residues" evidence="13">
    <location>
        <begin position="12"/>
        <end position="21"/>
    </location>
</feature>
<dbReference type="GO" id="GO:0005886">
    <property type="term" value="C:plasma membrane"/>
    <property type="evidence" value="ECO:0007669"/>
    <property type="project" value="UniProtKB-SubCell"/>
</dbReference>
<keyword evidence="10 12" id="KW-0472">Membrane</keyword>
<proteinExistence type="inferred from homology"/>
<evidence type="ECO:0000256" key="7">
    <source>
        <dbReference type="ARBA" id="ARBA00022795"/>
    </source>
</evidence>
<dbReference type="GO" id="GO:0009306">
    <property type="term" value="P:protein secretion"/>
    <property type="evidence" value="ECO:0007669"/>
    <property type="project" value="InterPro"/>
</dbReference>
<evidence type="ECO:0000256" key="11">
    <source>
        <dbReference type="ARBA" id="ARBA00023225"/>
    </source>
</evidence>
<dbReference type="Pfam" id="PF01312">
    <property type="entry name" value="Bac_export_2"/>
    <property type="match status" value="1"/>
</dbReference>
<evidence type="ECO:0000256" key="9">
    <source>
        <dbReference type="ARBA" id="ARBA00022989"/>
    </source>
</evidence>
<dbReference type="InterPro" id="IPR006135">
    <property type="entry name" value="T3SS_substrate_exporter"/>
</dbReference>
<dbReference type="InterPro" id="IPR006136">
    <property type="entry name" value="FlhB"/>
</dbReference>
<evidence type="ECO:0000313" key="15">
    <source>
        <dbReference type="Proteomes" id="UP000028525"/>
    </source>
</evidence>
<organism evidence="14 15">
    <name type="scientific">Lacrimispora celerecrescens</name>
    <dbReference type="NCBI Taxonomy" id="29354"/>
    <lineage>
        <taxon>Bacteria</taxon>
        <taxon>Bacillati</taxon>
        <taxon>Bacillota</taxon>
        <taxon>Clostridia</taxon>
        <taxon>Lachnospirales</taxon>
        <taxon>Lachnospiraceae</taxon>
        <taxon>Lacrimispora</taxon>
    </lineage>
</organism>
<gene>
    <name evidence="12" type="primary">flhB</name>
    <name evidence="14" type="ORF">IO98_19205</name>
</gene>
<comment type="similarity">
    <text evidence="2 12">Belongs to the type III secretion exporter family.</text>
</comment>
<dbReference type="Proteomes" id="UP000028525">
    <property type="component" value="Unassembled WGS sequence"/>
</dbReference>
<feature type="transmembrane region" description="Helical" evidence="12">
    <location>
        <begin position="30"/>
        <end position="51"/>
    </location>
</feature>
<accession>A0A084JGM1</accession>
<evidence type="ECO:0000256" key="12">
    <source>
        <dbReference type="RuleBase" id="RU364091"/>
    </source>
</evidence>
<comment type="caution">
    <text evidence="14">The sequence shown here is derived from an EMBL/GenBank/DDBJ whole genome shotgun (WGS) entry which is preliminary data.</text>
</comment>
<keyword evidence="4 12" id="KW-0813">Transport</keyword>
<feature type="compositionally biased region" description="Basic and acidic residues" evidence="13">
    <location>
        <begin position="1"/>
        <end position="11"/>
    </location>
</feature>
<evidence type="ECO:0000256" key="8">
    <source>
        <dbReference type="ARBA" id="ARBA00022927"/>
    </source>
</evidence>
<dbReference type="NCBIfam" id="TIGR00328">
    <property type="entry name" value="flhB"/>
    <property type="match status" value="1"/>
</dbReference>
<dbReference type="SUPFAM" id="SSF160544">
    <property type="entry name" value="EscU C-terminal domain-like"/>
    <property type="match status" value="1"/>
</dbReference>
<evidence type="ECO:0000313" key="14">
    <source>
        <dbReference type="EMBL" id="KEZ88105.1"/>
    </source>
</evidence>
<sequence length="353" mass="40167">MQDPSKTEKATPKKRRDERKKGHVAVSKDVVMIASLLGTFMLLKVLFPFMYRTIRDYMIKYLSLASGVENLSDYTTSIFGDTAWTIIKAALPILLAGIVLSVLSTGVQTRFLFTKSNLAPKFSRLNPIQGIKNILSLKSLIELLKNLLKITILGIILYQIIKGDLTPIARTIDMDLKDSSVYVLNAIMDMVLRVSLVFVAVAGFDFFYQWWDYERQIRMSKQELKEEFKQTEGNPEIKGRIRSLQRERARSRMMQSVPEADVIIRNPTHYAVALRYDIEKDNAPVLLAKGQDELALRIVAMGEEHGVYVIENKPLARGIYAATQVGAEIPSEYYGMVAEILVYVYRMNNKIIE</sequence>
<evidence type="ECO:0000256" key="13">
    <source>
        <dbReference type="SAM" id="MobiDB-lite"/>
    </source>
</evidence>
<keyword evidence="7 12" id="KW-1005">Bacterial flagellum biogenesis</keyword>
<dbReference type="STRING" id="29354.IO98_19205"/>
<dbReference type="Gene3D" id="3.40.1690.10">
    <property type="entry name" value="secretion proteins EscU"/>
    <property type="match status" value="1"/>
</dbReference>
<keyword evidence="8 12" id="KW-0653">Protein transport</keyword>
<evidence type="ECO:0000256" key="4">
    <source>
        <dbReference type="ARBA" id="ARBA00022448"/>
    </source>
</evidence>
<dbReference type="PANTHER" id="PTHR30531">
    <property type="entry name" value="FLAGELLAR BIOSYNTHETIC PROTEIN FLHB"/>
    <property type="match status" value="1"/>
</dbReference>
<reference evidence="14 15" key="1">
    <citation type="submission" date="2014-07" db="EMBL/GenBank/DDBJ databases">
        <title>Draft genome of Clostridium celerecrescens 152B isolated from sediments associated with methane hydrate from Krishna Godavari basin.</title>
        <authorList>
            <person name="Honkalas V.S."/>
            <person name="Dabir A.P."/>
            <person name="Arora P."/>
            <person name="Dhakephalkar P.K."/>
        </authorList>
    </citation>
    <scope>NUCLEOTIDE SEQUENCE [LARGE SCALE GENOMIC DNA]</scope>
    <source>
        <strain evidence="14 15">152B</strain>
    </source>
</reference>
<dbReference type="PRINTS" id="PR00950">
    <property type="entry name" value="TYPE3IMSPROT"/>
</dbReference>
<evidence type="ECO:0000256" key="10">
    <source>
        <dbReference type="ARBA" id="ARBA00023136"/>
    </source>
</evidence>
<dbReference type="RefSeq" id="WP_038283823.1">
    <property type="nucleotide sequence ID" value="NZ_JPME01000026.1"/>
</dbReference>
<keyword evidence="6 12" id="KW-0812">Transmembrane</keyword>